<dbReference type="SUPFAM" id="SSF158702">
    <property type="entry name" value="Sec63 N-terminal domain-like"/>
    <property type="match status" value="1"/>
</dbReference>
<dbReference type="Proteomes" id="UP001168972">
    <property type="component" value="Unassembled WGS sequence"/>
</dbReference>
<reference evidence="10" key="2">
    <citation type="submission" date="2023-03" db="EMBL/GenBank/DDBJ databases">
        <authorList>
            <person name="Inwood S.N."/>
            <person name="Skelly J.G."/>
            <person name="Guhlin J."/>
            <person name="Harrop T.W.R."/>
            <person name="Goldson S.G."/>
            <person name="Dearden P.K."/>
        </authorList>
    </citation>
    <scope>NUCLEOTIDE SEQUENCE</scope>
    <source>
        <strain evidence="10">Lincoln</strain>
        <tissue evidence="10">Whole body</tissue>
    </source>
</reference>
<dbReference type="PANTHER" id="PTHR10133:SF62">
    <property type="entry name" value="DNA POLYMERASE THETA"/>
    <property type="match status" value="1"/>
</dbReference>
<dbReference type="SUPFAM" id="SSF56672">
    <property type="entry name" value="DNA/RNA polymerases"/>
    <property type="match status" value="1"/>
</dbReference>
<feature type="compositionally biased region" description="Polar residues" evidence="7">
    <location>
        <begin position="112"/>
        <end position="122"/>
    </location>
</feature>
<dbReference type="InterPro" id="IPR027417">
    <property type="entry name" value="P-loop_NTPase"/>
</dbReference>
<feature type="compositionally biased region" description="Basic and acidic residues" evidence="7">
    <location>
        <begin position="91"/>
        <end position="106"/>
    </location>
</feature>
<dbReference type="FunFam" id="1.10.150.20:FF:000070">
    <property type="entry name" value="DNA polymerase I, putative"/>
    <property type="match status" value="1"/>
</dbReference>
<evidence type="ECO:0000259" key="9">
    <source>
        <dbReference type="PROSITE" id="PS51194"/>
    </source>
</evidence>
<gene>
    <name evidence="10" type="ORF">PV327_000649</name>
</gene>
<evidence type="ECO:0000313" key="11">
    <source>
        <dbReference type="Proteomes" id="UP001168972"/>
    </source>
</evidence>
<feature type="compositionally biased region" description="Basic and acidic residues" evidence="7">
    <location>
        <begin position="1499"/>
        <end position="1517"/>
    </location>
</feature>
<comment type="subcellular location">
    <subcellularLocation>
        <location evidence="1">Nucleus</location>
    </subcellularLocation>
</comment>
<dbReference type="InterPro" id="IPR002298">
    <property type="entry name" value="DNA_polymerase_A"/>
</dbReference>
<dbReference type="InterPro" id="IPR011545">
    <property type="entry name" value="DEAD/DEAH_box_helicase_dom"/>
</dbReference>
<dbReference type="Pfam" id="PF00271">
    <property type="entry name" value="Helicase_C"/>
    <property type="match status" value="1"/>
</dbReference>
<keyword evidence="4" id="KW-0067">ATP-binding</keyword>
<evidence type="ECO:0000256" key="5">
    <source>
        <dbReference type="ARBA" id="ARBA00023204"/>
    </source>
</evidence>
<dbReference type="PRINTS" id="PR00868">
    <property type="entry name" value="DNAPOLI"/>
</dbReference>
<organism evidence="10 11">
    <name type="scientific">Microctonus hyperodae</name>
    <name type="common">Parasitoid wasp</name>
    <dbReference type="NCBI Taxonomy" id="165561"/>
    <lineage>
        <taxon>Eukaryota</taxon>
        <taxon>Metazoa</taxon>
        <taxon>Ecdysozoa</taxon>
        <taxon>Arthropoda</taxon>
        <taxon>Hexapoda</taxon>
        <taxon>Insecta</taxon>
        <taxon>Pterygota</taxon>
        <taxon>Neoptera</taxon>
        <taxon>Endopterygota</taxon>
        <taxon>Hymenoptera</taxon>
        <taxon>Apocrita</taxon>
        <taxon>Ichneumonoidea</taxon>
        <taxon>Braconidae</taxon>
        <taxon>Euphorinae</taxon>
        <taxon>Microctonus</taxon>
    </lineage>
</organism>
<keyword evidence="5" id="KW-0234">DNA repair</keyword>
<dbReference type="GO" id="GO:0003887">
    <property type="term" value="F:DNA-directed DNA polymerase activity"/>
    <property type="evidence" value="ECO:0007669"/>
    <property type="project" value="InterPro"/>
</dbReference>
<dbReference type="GO" id="GO:0097681">
    <property type="term" value="P:double-strand break repair via alternative nonhomologous end joining"/>
    <property type="evidence" value="ECO:0007669"/>
    <property type="project" value="TreeGrafter"/>
</dbReference>
<evidence type="ECO:0000256" key="3">
    <source>
        <dbReference type="ARBA" id="ARBA00022763"/>
    </source>
</evidence>
<dbReference type="Gene3D" id="1.20.1060.10">
    <property type="entry name" value="Taq DNA Polymerase, Chain T, domain 4"/>
    <property type="match status" value="1"/>
</dbReference>
<sequence length="2184" mass="245651">MQSLGENTIEALFDADSFQLGGTNSKKIEKTANDQSKNTAAITNSKHYTEDSDIGKYFKDSIGSFVTSSSKIHLNSYKPPLDIVILSNKSKSPETKENEQVKKQDDLDASLDLTQRSQIYTRSRSKKKFIEQNSNPDDAPLKKKSRKITKPLEQIQLSVNNNDVLSLKKSSPIKNHEFLNVQDNAEKEIDSSKCPKTSLGNELSPKCGKSSLANSENEISSINNTQDQIKLARWGLPLTILRKYESRGVTCMFPWQVECLRNPEIVEKYKNLVYSAPTSAGKTLVSEILVIKNVLERRKKVIFVLPFVSVVREKMYYFKDLLIDSGVRVEGFMGGIHPPGGFANTDVAIATIEKANSLINQLMEEDELKNVGAVVIDELHLLGDSHRGYLLELLLTKLKYMNLKHEHVHVQLIGMSATLPNLNLLANWLDAELYKTDFRPVPLQELCKIGSTIYDNKLNVLRDMNPLSQLPTDPDNVLQLCFETIRDGYSVLIFCPTKNWCENLAQQISKAFFQLGHENTTLGHTLRNQLNTEAIMETLEQLKRTPVGLDKVLRSTVSFGVAFHHAGLTIDERDVIEGAFRLGALRVLTATSTLSSGVNLPARRVIVRTPIFHGKPIDTLTYKQMIGRAGRMGKDTAGESILVCKPCEKSTALNILNSSLQPIESCLEGSSLLIRALLEIIASEVAYTQEDIVAYMKCTLLSFTIPINEVELSTKEAVEFLIKNELLLAQTAENGILRWVATPLGKACLAASVPPKDGLFLFEELQKARQCFVLDTELHVIYLVTPFNSGSQIGQIDWYVFLDLWRDISDSERRVGQLVGVKESYIVSALRGGPKPGKILDIHKRFYTALALHDLVREVPLNKVCNKYNCCRGVIQSLQQTASTFAGMVTQFCKKLGWNCIELLVSQFQARLQFGVCRELLDLLRLPMLNGLRARSLYKEGITNVAELAIANELDVERALYKALPFESEKKKFDEDEDETERRNRMSTVFVTGKDGLTPRMAAMMLVNEARVLVQNELGLDELQWNKKDRSKHEPQIQVSSSLSIEPSAISRVSNIESSSLHSALTPVLSNSNNNNNNNNNNMDKSNRIMNNIDQEKSLALSINLCNVNDEIERGQEIEKNAKTEETDHEKGIEKIEEIVESNYVEIKEKIVEINHEEKNEKIVEIEMNMLTTENSNCNQNEKIKETHEVKSTDEVFYKLQNPEQCGISPIPQLIRNSRIKRSYSQSPNLFDDSLIVDTQECNILEQNIVDIDSELFNDTVFSEPNSPVILNVDKSKNIEEVNSIEGNKSGQLISTSKSIIWKEDTWNNTTAIRDNIKTLETTPTAPDLLENIQRRSKDLNTPPSKSHLSKFEVMAKQNYNTSSVVKSPIANIVKFEATRRLSTGSNKSEEDVIIDSQVVDKFSSAKRTRTRIKLESLRSRTQKIRDPTQIQSANCQEKKMIDVNPKSPVILVIKNPTVNDNKNNQLDSAILCDDCCSSTVVCNSYEEIQPKKLNNASETKKIPKKSSDLKKNSKKLENHKTLPKDLSIVNVYLNQIKFNEFKLKISRKKEFALALACEIFPTNSVGIGTRIVSGGSKNYHHVKKKSTKIGNSVYNDKKLCGVAIFWGRTVYYLSFENVQGSTRVPVKERIELLIKILSSPKLNVRCFAAKEIYKTLYKCCKLSPCCTFLDPLTADWLLNPENSEKTFGNLIQEHLPNGSILLERLKVLDDNFGPGMNVNSSVSAEIRACTEAVLTWHLLQCLTTKLETLDPILSKTFHQVEMATVSIISRMELTGMGVNLTALQELTEIVYQQLSILENKAFALAGKKFNFSSSKSVAQVLGMDKGKKICTNKAALEHCDNPIANIVMNWRKLNAAHTKMICPLLSLAERNSRIYSNCITNTVTGRITMYEPNLQNVPRDFNSADNNFIISVRMAFVPSLGNVLVSADYCQLELRILAHFSKEPTLSSVLKQPGDVFKNIAACWYNTLESKIDDTMRQRTKQLCYGMIYGMGIKTLAETLQVDETEAREFLETFMGTYPGIKKWLSETIDQARERGFITTLMKRRRMLPAINSEIGGEKGQAERQAINSTIQGSAADITKMAMICIDEKLRQEYSNMPMVLPDMPVKRKLRRSSESLPRGGYLVLHLHDELIYEVNALDLNRVVRIIKGGMENAYSLDVPLPVKVKSGPAWGDLTEYNYGTSN</sequence>
<dbReference type="InterPro" id="IPR043502">
    <property type="entry name" value="DNA/RNA_pol_sf"/>
</dbReference>
<dbReference type="SMART" id="SM00487">
    <property type="entry name" value="DEXDc"/>
    <property type="match status" value="1"/>
</dbReference>
<dbReference type="GO" id="GO:0006261">
    <property type="term" value="P:DNA-templated DNA replication"/>
    <property type="evidence" value="ECO:0007669"/>
    <property type="project" value="InterPro"/>
</dbReference>
<dbReference type="FunFam" id="3.40.50.300:FF:000813">
    <property type="entry name" value="helicase POLQ-like isoform X1"/>
    <property type="match status" value="1"/>
</dbReference>
<dbReference type="InterPro" id="IPR001098">
    <property type="entry name" value="DNA-dir_DNA_pol_A_palm_dom"/>
</dbReference>
<keyword evidence="3" id="KW-0227">DNA damage</keyword>
<dbReference type="InterPro" id="IPR036390">
    <property type="entry name" value="WH_DNA-bd_sf"/>
</dbReference>
<dbReference type="Gene3D" id="3.40.50.300">
    <property type="entry name" value="P-loop containing nucleotide triphosphate hydrolases"/>
    <property type="match status" value="2"/>
</dbReference>
<dbReference type="SUPFAM" id="SSF52540">
    <property type="entry name" value="P-loop containing nucleoside triphosphate hydrolases"/>
    <property type="match status" value="1"/>
</dbReference>
<dbReference type="SMART" id="SM00490">
    <property type="entry name" value="HELICc"/>
    <property type="match status" value="1"/>
</dbReference>
<dbReference type="GO" id="GO:0005524">
    <property type="term" value="F:ATP binding"/>
    <property type="evidence" value="ECO:0007669"/>
    <property type="project" value="UniProtKB-KW"/>
</dbReference>
<keyword evidence="6" id="KW-0539">Nucleus</keyword>
<dbReference type="SMART" id="SM00482">
    <property type="entry name" value="POLAc"/>
    <property type="match status" value="1"/>
</dbReference>
<dbReference type="PROSITE" id="PS51194">
    <property type="entry name" value="HELICASE_CTER"/>
    <property type="match status" value="1"/>
</dbReference>
<dbReference type="Gene3D" id="1.10.3380.20">
    <property type="match status" value="1"/>
</dbReference>
<dbReference type="PROSITE" id="PS51192">
    <property type="entry name" value="HELICASE_ATP_BIND_1"/>
    <property type="match status" value="1"/>
</dbReference>
<dbReference type="FunFam" id="3.40.50.300:FF:000885">
    <property type="entry name" value="DNA polymerase theta"/>
    <property type="match status" value="1"/>
</dbReference>
<feature type="domain" description="Helicase ATP-binding" evidence="8">
    <location>
        <begin position="263"/>
        <end position="437"/>
    </location>
</feature>
<dbReference type="GO" id="GO:0005634">
    <property type="term" value="C:nucleus"/>
    <property type="evidence" value="ECO:0007669"/>
    <property type="project" value="UniProtKB-SubCell"/>
</dbReference>
<keyword evidence="2" id="KW-0547">Nucleotide-binding</keyword>
<dbReference type="Pfam" id="PF20470">
    <property type="entry name" value="HTH_61"/>
    <property type="match status" value="1"/>
</dbReference>
<proteinExistence type="predicted"/>
<accession>A0AA39L262</accession>
<feature type="region of interest" description="Disordered" evidence="7">
    <location>
        <begin position="89"/>
        <end position="144"/>
    </location>
</feature>
<dbReference type="InterPro" id="IPR001650">
    <property type="entry name" value="Helicase_C-like"/>
</dbReference>
<name>A0AA39L262_MICHY</name>
<dbReference type="PANTHER" id="PTHR10133">
    <property type="entry name" value="DNA POLYMERASE I"/>
    <property type="match status" value="1"/>
</dbReference>
<dbReference type="CDD" id="cd18026">
    <property type="entry name" value="DEXHc_POLQ-like"/>
    <property type="match status" value="1"/>
</dbReference>
<feature type="region of interest" description="Disordered" evidence="7">
    <location>
        <begin position="1497"/>
        <end position="1517"/>
    </location>
</feature>
<dbReference type="Gene3D" id="3.30.420.10">
    <property type="entry name" value="Ribonuclease H-like superfamily/Ribonuclease H"/>
    <property type="match status" value="1"/>
</dbReference>
<feature type="domain" description="Helicase C-terminal" evidence="9">
    <location>
        <begin position="476"/>
        <end position="678"/>
    </location>
</feature>
<evidence type="ECO:0000313" key="10">
    <source>
        <dbReference type="EMBL" id="KAK0182513.1"/>
    </source>
</evidence>
<dbReference type="SUPFAM" id="SSF53098">
    <property type="entry name" value="Ribonuclease H-like"/>
    <property type="match status" value="1"/>
</dbReference>
<dbReference type="GO" id="GO:0042575">
    <property type="term" value="C:DNA polymerase complex"/>
    <property type="evidence" value="ECO:0007669"/>
    <property type="project" value="UniProtKB-ARBA"/>
</dbReference>
<dbReference type="SUPFAM" id="SSF46785">
    <property type="entry name" value="Winged helix' DNA-binding domain"/>
    <property type="match status" value="1"/>
</dbReference>
<evidence type="ECO:0000256" key="4">
    <source>
        <dbReference type="ARBA" id="ARBA00022840"/>
    </source>
</evidence>
<dbReference type="InterPro" id="IPR048960">
    <property type="entry name" value="POLQ-like_helical"/>
</dbReference>
<dbReference type="Pfam" id="PF21099">
    <property type="entry name" value="POLQ_helical"/>
    <property type="match status" value="1"/>
</dbReference>
<dbReference type="EMBL" id="JAQQBR010000001">
    <property type="protein sequence ID" value="KAK0182513.1"/>
    <property type="molecule type" value="Genomic_DNA"/>
</dbReference>
<evidence type="ECO:0000256" key="6">
    <source>
        <dbReference type="ARBA" id="ARBA00023242"/>
    </source>
</evidence>
<dbReference type="InterPro" id="IPR012337">
    <property type="entry name" value="RNaseH-like_sf"/>
</dbReference>
<evidence type="ECO:0000256" key="1">
    <source>
        <dbReference type="ARBA" id="ARBA00004123"/>
    </source>
</evidence>
<dbReference type="CDD" id="cd18795">
    <property type="entry name" value="SF2_C_Ski2"/>
    <property type="match status" value="1"/>
</dbReference>
<reference evidence="10" key="1">
    <citation type="journal article" date="2023" name="bioRxiv">
        <title>Scaffold-level genome assemblies of two parasitoid biocontrol wasps reveal the parthenogenesis mechanism and an associated novel virus.</title>
        <authorList>
            <person name="Inwood S."/>
            <person name="Skelly J."/>
            <person name="Guhlin J."/>
            <person name="Harrop T."/>
            <person name="Goldson S."/>
            <person name="Dearden P."/>
        </authorList>
    </citation>
    <scope>NUCLEOTIDE SEQUENCE</scope>
    <source>
        <strain evidence="10">Lincoln</strain>
        <tissue evidence="10">Whole body</tissue>
    </source>
</reference>
<dbReference type="Gene3D" id="1.10.150.20">
    <property type="entry name" value="5' to 3' exonuclease, C-terminal subdomain"/>
    <property type="match status" value="1"/>
</dbReference>
<dbReference type="InterPro" id="IPR014001">
    <property type="entry name" value="Helicase_ATP-bd"/>
</dbReference>
<comment type="caution">
    <text evidence="10">The sequence shown here is derived from an EMBL/GenBank/DDBJ whole genome shotgun (WGS) entry which is preliminary data.</text>
</comment>
<evidence type="ECO:0008006" key="12">
    <source>
        <dbReference type="Google" id="ProtNLM"/>
    </source>
</evidence>
<evidence type="ECO:0000256" key="7">
    <source>
        <dbReference type="SAM" id="MobiDB-lite"/>
    </source>
</evidence>
<protein>
    <recommendedName>
        <fullName evidence="12">DNA-directed DNA polymerase</fullName>
    </recommendedName>
</protein>
<dbReference type="CDD" id="cd08638">
    <property type="entry name" value="DNA_pol_A_theta"/>
    <property type="match status" value="1"/>
</dbReference>
<dbReference type="Gene3D" id="3.30.70.370">
    <property type="match status" value="1"/>
</dbReference>
<dbReference type="InterPro" id="IPR036397">
    <property type="entry name" value="RNaseH_sf"/>
</dbReference>
<evidence type="ECO:0000256" key="2">
    <source>
        <dbReference type="ARBA" id="ARBA00022741"/>
    </source>
</evidence>
<keyword evidence="11" id="KW-1185">Reference proteome</keyword>
<dbReference type="Pfam" id="PF00476">
    <property type="entry name" value="DNA_pol_A"/>
    <property type="match status" value="1"/>
</dbReference>
<dbReference type="GO" id="GO:0003677">
    <property type="term" value="F:DNA binding"/>
    <property type="evidence" value="ECO:0007669"/>
    <property type="project" value="InterPro"/>
</dbReference>
<dbReference type="Pfam" id="PF00270">
    <property type="entry name" value="DEAD"/>
    <property type="match status" value="1"/>
</dbReference>
<dbReference type="InterPro" id="IPR046931">
    <property type="entry name" value="HTH_61"/>
</dbReference>
<evidence type="ECO:0000259" key="8">
    <source>
        <dbReference type="PROSITE" id="PS51192"/>
    </source>
</evidence>